<evidence type="ECO:0000313" key="2">
    <source>
        <dbReference type="Proteomes" id="UP000653454"/>
    </source>
</evidence>
<dbReference type="Proteomes" id="UP000653454">
    <property type="component" value="Unassembled WGS sequence"/>
</dbReference>
<sequence length="161" mass="18147">MLSYVYLYVGILYTHVHTAQNFVAAAREIKDFLNSKENTNAVLDFSAQQGLEFKFTPAYAPNFGGYHEAGVKSAKFHLRRILGNAHLTFEELSSLFAQIEAILNSRPLCPLSPSPDDLQPLTPGHFLIGRPLTALPAPTLTDCNTNRLDRYQRLEQVRQHF</sequence>
<name>A0A8S4GG15_PLUXY</name>
<reference evidence="1" key="1">
    <citation type="submission" date="2020-11" db="EMBL/GenBank/DDBJ databases">
        <authorList>
            <person name="Whiteford S."/>
        </authorList>
    </citation>
    <scope>NUCLEOTIDE SEQUENCE</scope>
</reference>
<keyword evidence="2" id="KW-1185">Reference proteome</keyword>
<dbReference type="PANTHER" id="PTHR47331">
    <property type="entry name" value="PHD-TYPE DOMAIN-CONTAINING PROTEIN"/>
    <property type="match status" value="1"/>
</dbReference>
<dbReference type="EMBL" id="CAJHNJ030000459">
    <property type="protein sequence ID" value="CAG9137942.1"/>
    <property type="molecule type" value="Genomic_DNA"/>
</dbReference>
<comment type="caution">
    <text evidence="1">The sequence shown here is derived from an EMBL/GenBank/DDBJ whole genome shotgun (WGS) entry which is preliminary data.</text>
</comment>
<organism evidence="1 2">
    <name type="scientific">Plutella xylostella</name>
    <name type="common">Diamondback moth</name>
    <name type="synonym">Plutella maculipennis</name>
    <dbReference type="NCBI Taxonomy" id="51655"/>
    <lineage>
        <taxon>Eukaryota</taxon>
        <taxon>Metazoa</taxon>
        <taxon>Ecdysozoa</taxon>
        <taxon>Arthropoda</taxon>
        <taxon>Hexapoda</taxon>
        <taxon>Insecta</taxon>
        <taxon>Pterygota</taxon>
        <taxon>Neoptera</taxon>
        <taxon>Endopterygota</taxon>
        <taxon>Lepidoptera</taxon>
        <taxon>Glossata</taxon>
        <taxon>Ditrysia</taxon>
        <taxon>Yponomeutoidea</taxon>
        <taxon>Plutellidae</taxon>
        <taxon>Plutella</taxon>
    </lineage>
</organism>
<dbReference type="Gene3D" id="3.30.420.10">
    <property type="entry name" value="Ribonuclease H-like superfamily/Ribonuclease H"/>
    <property type="match status" value="1"/>
</dbReference>
<evidence type="ECO:0000313" key="1">
    <source>
        <dbReference type="EMBL" id="CAG9137942.1"/>
    </source>
</evidence>
<protein>
    <submittedName>
        <fullName evidence="1">(diamondback moth) hypothetical protein</fullName>
    </submittedName>
</protein>
<dbReference type="AlphaFoldDB" id="A0A8S4GG15"/>
<dbReference type="InterPro" id="IPR036397">
    <property type="entry name" value="RNaseH_sf"/>
</dbReference>
<gene>
    <name evidence="1" type="ORF">PLXY2_LOCUS16191</name>
</gene>
<proteinExistence type="predicted"/>
<dbReference type="GO" id="GO:0003676">
    <property type="term" value="F:nucleic acid binding"/>
    <property type="evidence" value="ECO:0007669"/>
    <property type="project" value="InterPro"/>
</dbReference>
<accession>A0A8S4GG15</accession>
<dbReference type="InterPro" id="IPR012337">
    <property type="entry name" value="RNaseH-like_sf"/>
</dbReference>
<dbReference type="SUPFAM" id="SSF53098">
    <property type="entry name" value="Ribonuclease H-like"/>
    <property type="match status" value="1"/>
</dbReference>